<gene>
    <name evidence="2" type="ORF">GCM10010466_60920</name>
</gene>
<feature type="coiled-coil region" evidence="1">
    <location>
        <begin position="38"/>
        <end position="65"/>
    </location>
</feature>
<evidence type="ECO:0000256" key="1">
    <source>
        <dbReference type="SAM" id="Coils"/>
    </source>
</evidence>
<evidence type="ECO:0000313" key="2">
    <source>
        <dbReference type="EMBL" id="GAA3161777.1"/>
    </source>
</evidence>
<dbReference type="RefSeq" id="WP_344865537.1">
    <property type="nucleotide sequence ID" value="NZ_BAAAUT010000072.1"/>
</dbReference>
<keyword evidence="1" id="KW-0175">Coiled coil</keyword>
<comment type="caution">
    <text evidence="2">The sequence shown here is derived from an EMBL/GenBank/DDBJ whole genome shotgun (WGS) entry which is preliminary data.</text>
</comment>
<reference evidence="3" key="1">
    <citation type="journal article" date="2019" name="Int. J. Syst. Evol. Microbiol.">
        <title>The Global Catalogue of Microorganisms (GCM) 10K type strain sequencing project: providing services to taxonomists for standard genome sequencing and annotation.</title>
        <authorList>
            <consortium name="The Broad Institute Genomics Platform"/>
            <consortium name="The Broad Institute Genome Sequencing Center for Infectious Disease"/>
            <person name="Wu L."/>
            <person name="Ma J."/>
        </authorList>
    </citation>
    <scope>NUCLEOTIDE SEQUENCE [LARGE SCALE GENOMIC DNA]</scope>
    <source>
        <strain evidence="3">JCM 9373</strain>
    </source>
</reference>
<organism evidence="2 3">
    <name type="scientific">Planomonospora alba</name>
    <dbReference type="NCBI Taxonomy" id="161354"/>
    <lineage>
        <taxon>Bacteria</taxon>
        <taxon>Bacillati</taxon>
        <taxon>Actinomycetota</taxon>
        <taxon>Actinomycetes</taxon>
        <taxon>Streptosporangiales</taxon>
        <taxon>Streptosporangiaceae</taxon>
        <taxon>Planomonospora</taxon>
    </lineage>
</organism>
<accession>A0ABP6NYF8</accession>
<keyword evidence="3" id="KW-1185">Reference proteome</keyword>
<dbReference type="EMBL" id="BAAAUT010000072">
    <property type="protein sequence ID" value="GAA3161777.1"/>
    <property type="molecule type" value="Genomic_DNA"/>
</dbReference>
<proteinExistence type="predicted"/>
<sequence length="94" mass="10602">MSSRAKPSIAVTLDPDLVEYVRSRVGDDDVKSLSAYVNEALAARVREERRRRAILQTRLARAREAADHDRVDRMMAHVQRQLAEIPGFTGEGAR</sequence>
<name>A0ABP6NYF8_9ACTN</name>
<evidence type="ECO:0000313" key="3">
    <source>
        <dbReference type="Proteomes" id="UP001500320"/>
    </source>
</evidence>
<dbReference type="Proteomes" id="UP001500320">
    <property type="component" value="Unassembled WGS sequence"/>
</dbReference>
<protein>
    <submittedName>
        <fullName evidence="2">Uncharacterized protein</fullName>
    </submittedName>
</protein>